<keyword evidence="6" id="KW-1185">Reference proteome</keyword>
<dbReference type="CDD" id="cd00590">
    <property type="entry name" value="RRM_SF"/>
    <property type="match status" value="1"/>
</dbReference>
<evidence type="ECO:0000256" key="1">
    <source>
        <dbReference type="ARBA" id="ARBA00022884"/>
    </source>
</evidence>
<feature type="compositionally biased region" description="Polar residues" evidence="3">
    <location>
        <begin position="18"/>
        <end position="37"/>
    </location>
</feature>
<dbReference type="PROSITE" id="PS50102">
    <property type="entry name" value="RRM"/>
    <property type="match status" value="1"/>
</dbReference>
<protein>
    <recommendedName>
        <fullName evidence="4">RRM domain-containing protein</fullName>
    </recommendedName>
</protein>
<name>A0AAD9T5D4_9HELO</name>
<gene>
    <name evidence="5" type="ORF">QTJ16_000470</name>
</gene>
<feature type="domain" description="RRM" evidence="4">
    <location>
        <begin position="387"/>
        <end position="468"/>
    </location>
</feature>
<accession>A0AAD9T5D4</accession>
<keyword evidence="1 2" id="KW-0694">RNA-binding</keyword>
<feature type="compositionally biased region" description="Low complexity" evidence="3">
    <location>
        <begin position="117"/>
        <end position="129"/>
    </location>
</feature>
<dbReference type="SUPFAM" id="SSF54928">
    <property type="entry name" value="RNA-binding domain, RBD"/>
    <property type="match status" value="2"/>
</dbReference>
<dbReference type="InterPro" id="IPR000504">
    <property type="entry name" value="RRM_dom"/>
</dbReference>
<dbReference type="AlphaFoldDB" id="A0AAD9T5D4"/>
<reference evidence="5" key="1">
    <citation type="submission" date="2023-06" db="EMBL/GenBank/DDBJ databases">
        <title>Draft genome of Marssonina rosae.</title>
        <authorList>
            <person name="Cheng Q."/>
        </authorList>
    </citation>
    <scope>NUCLEOTIDE SEQUENCE</scope>
    <source>
        <strain evidence="5">R4</strain>
    </source>
</reference>
<dbReference type="Gene3D" id="3.30.70.330">
    <property type="match status" value="2"/>
</dbReference>
<sequence length="648" mass="70845">MSSSTHTHTPGAIKADNDSSVEPSPASTFGGSASSNAGDDVRTPDDEGALLKKLSKLAVNDGNGVERYSPPFIRKSTQSNDDDPFTASPVSQRRSAQRTPTGPKSKGRSAKSDNWRSGSSSGSDTGTLSPSAAYILRGAQTGRGVVDQDYMSDGLSTNDSLIIKSEDAQAIFPPSSCVFVANLLQSEGDEALEVAVTQVFREYGTVYVKIRRDAKHMPFAFCQYTVSGDPLPSFSLNHYHSFWRFHQLTRHKNDADAERAIKDGRGRLIKGRPCRCEKAKAHRLFFFERKYGSTVTPSEVENLLRGFGRIVFCRPASAPERANYNLNEGVMVQFEMYDEGQAALQTYRNHNEFKMQCMANMGSSRGREDPSDPALRSYLDVYDVDKRSVFVGNLPVNITEGDLKAIFQQFGEVLDVSLHKNESIVDANQKHCFAFVEFKHQPSVSRVLATMSGFVLRDKILKITQKDTDGAKSRSRRQSYRTGAYQSPVARSVGMPQVSPMSQLSPVGYSPSNYAYQGGQFFNYPSTGFGGQQYAYSSPSPSYSQYPSYAPYYAYTGSPSYHGYPGASPAATGTGSPTHPQYYYGYPQPQYAAAAPGAWQTSSPLAPQAFYPTYSPPTVTDIVLPDDRSATPTPAGHGSAAESSFESE</sequence>
<organism evidence="5 6">
    <name type="scientific">Diplocarpon rosae</name>
    <dbReference type="NCBI Taxonomy" id="946125"/>
    <lineage>
        <taxon>Eukaryota</taxon>
        <taxon>Fungi</taxon>
        <taxon>Dikarya</taxon>
        <taxon>Ascomycota</taxon>
        <taxon>Pezizomycotina</taxon>
        <taxon>Leotiomycetes</taxon>
        <taxon>Helotiales</taxon>
        <taxon>Drepanopezizaceae</taxon>
        <taxon>Diplocarpon</taxon>
    </lineage>
</organism>
<feature type="region of interest" description="Disordered" evidence="3">
    <location>
        <begin position="1"/>
        <end position="129"/>
    </location>
</feature>
<dbReference type="EMBL" id="JAUBYV010000001">
    <property type="protein sequence ID" value="KAK2629650.1"/>
    <property type="molecule type" value="Genomic_DNA"/>
</dbReference>
<evidence type="ECO:0000259" key="4">
    <source>
        <dbReference type="PROSITE" id="PS50102"/>
    </source>
</evidence>
<dbReference type="InterPro" id="IPR012677">
    <property type="entry name" value="Nucleotide-bd_a/b_plait_sf"/>
</dbReference>
<evidence type="ECO:0000256" key="2">
    <source>
        <dbReference type="PROSITE-ProRule" id="PRU00176"/>
    </source>
</evidence>
<feature type="region of interest" description="Disordered" evidence="3">
    <location>
        <begin position="467"/>
        <end position="486"/>
    </location>
</feature>
<proteinExistence type="predicted"/>
<evidence type="ECO:0000256" key="3">
    <source>
        <dbReference type="SAM" id="MobiDB-lite"/>
    </source>
</evidence>
<evidence type="ECO:0000313" key="5">
    <source>
        <dbReference type="EMBL" id="KAK2629650.1"/>
    </source>
</evidence>
<dbReference type="GO" id="GO:0003723">
    <property type="term" value="F:RNA binding"/>
    <property type="evidence" value="ECO:0007669"/>
    <property type="project" value="UniProtKB-UniRule"/>
</dbReference>
<evidence type="ECO:0000313" key="6">
    <source>
        <dbReference type="Proteomes" id="UP001285354"/>
    </source>
</evidence>
<dbReference type="SMART" id="SM00360">
    <property type="entry name" value="RRM"/>
    <property type="match status" value="2"/>
</dbReference>
<dbReference type="InterPro" id="IPR035979">
    <property type="entry name" value="RBD_domain_sf"/>
</dbReference>
<dbReference type="Pfam" id="PF00076">
    <property type="entry name" value="RRM_1"/>
    <property type="match status" value="1"/>
</dbReference>
<dbReference type="PANTHER" id="PTHR10352">
    <property type="entry name" value="EUKARYOTIC TRANSLATION INITIATION FACTOR 3 SUBUNIT G"/>
    <property type="match status" value="1"/>
</dbReference>
<comment type="caution">
    <text evidence="5">The sequence shown here is derived from an EMBL/GenBank/DDBJ whole genome shotgun (WGS) entry which is preliminary data.</text>
</comment>
<feature type="region of interest" description="Disordered" evidence="3">
    <location>
        <begin position="620"/>
        <end position="648"/>
    </location>
</feature>
<dbReference type="Proteomes" id="UP001285354">
    <property type="component" value="Unassembled WGS sequence"/>
</dbReference>
<feature type="compositionally biased region" description="Polar residues" evidence="3">
    <location>
        <begin position="88"/>
        <end position="102"/>
    </location>
</feature>